<dbReference type="Proteomes" id="UP000789860">
    <property type="component" value="Unassembled WGS sequence"/>
</dbReference>
<gene>
    <name evidence="1" type="ORF">SCALOS_LOCUS2442</name>
</gene>
<accession>A0ACA9KM39</accession>
<protein>
    <submittedName>
        <fullName evidence="1">6050_t:CDS:1</fullName>
    </submittedName>
</protein>
<reference evidence="1" key="1">
    <citation type="submission" date="2021-06" db="EMBL/GenBank/DDBJ databases">
        <authorList>
            <person name="Kallberg Y."/>
            <person name="Tangrot J."/>
            <person name="Rosling A."/>
        </authorList>
    </citation>
    <scope>NUCLEOTIDE SEQUENCE</scope>
    <source>
        <strain evidence="1">AU212A</strain>
    </source>
</reference>
<dbReference type="EMBL" id="CAJVPM010002182">
    <property type="protein sequence ID" value="CAG8481492.1"/>
    <property type="molecule type" value="Genomic_DNA"/>
</dbReference>
<evidence type="ECO:0000313" key="1">
    <source>
        <dbReference type="EMBL" id="CAG8481492.1"/>
    </source>
</evidence>
<name>A0ACA9KM39_9GLOM</name>
<comment type="caution">
    <text evidence="1">The sequence shown here is derived from an EMBL/GenBank/DDBJ whole genome shotgun (WGS) entry which is preliminary data.</text>
</comment>
<sequence length="305" mass="34332">MNANNNTENTLHVKRQHINSSHPLEINLNFSHNHVINSATSLSFRHVDERICEEFINLFKDGHSSASALYVYEDKLYLNSTNEQELLEKYREVALGCCNGKPMFERLSTIIEDYNTSGLGKAVMQEYDANSKNAFILCIVTNLMARVHEKIIQAGEICYVDASASFDSLNTSVTLLYTSCAAGALPLGLFLTSDETETTLINALNLLKTILPQNAFYGRGPQVDPMIFLTDNSAAERNALRLCWPEDASFYASLSAYPFLQSQDDLYTATEISTSSFIAEWKEPNNLDNKNEEYEETNSLITEWK</sequence>
<organism evidence="1 2">
    <name type="scientific">Scutellospora calospora</name>
    <dbReference type="NCBI Taxonomy" id="85575"/>
    <lineage>
        <taxon>Eukaryota</taxon>
        <taxon>Fungi</taxon>
        <taxon>Fungi incertae sedis</taxon>
        <taxon>Mucoromycota</taxon>
        <taxon>Glomeromycotina</taxon>
        <taxon>Glomeromycetes</taxon>
        <taxon>Diversisporales</taxon>
        <taxon>Gigasporaceae</taxon>
        <taxon>Scutellospora</taxon>
    </lineage>
</organism>
<evidence type="ECO:0000313" key="2">
    <source>
        <dbReference type="Proteomes" id="UP000789860"/>
    </source>
</evidence>
<proteinExistence type="predicted"/>
<keyword evidence="2" id="KW-1185">Reference proteome</keyword>